<reference evidence="2" key="1">
    <citation type="submission" date="2020-10" db="EMBL/GenBank/DDBJ databases">
        <authorList>
            <person name="Han B."/>
            <person name="Lu T."/>
            <person name="Zhao Q."/>
            <person name="Huang X."/>
            <person name="Zhao Y."/>
        </authorList>
    </citation>
    <scope>NUCLEOTIDE SEQUENCE</scope>
</reference>
<dbReference type="PANTHER" id="PTHR46038">
    <property type="entry name" value="EXPRESSED PROTEIN-RELATED"/>
    <property type="match status" value="1"/>
</dbReference>
<organism evidence="2 3">
    <name type="scientific">Miscanthus lutarioriparius</name>
    <dbReference type="NCBI Taxonomy" id="422564"/>
    <lineage>
        <taxon>Eukaryota</taxon>
        <taxon>Viridiplantae</taxon>
        <taxon>Streptophyta</taxon>
        <taxon>Embryophyta</taxon>
        <taxon>Tracheophyta</taxon>
        <taxon>Spermatophyta</taxon>
        <taxon>Magnoliopsida</taxon>
        <taxon>Liliopsida</taxon>
        <taxon>Poales</taxon>
        <taxon>Poaceae</taxon>
        <taxon>PACMAD clade</taxon>
        <taxon>Panicoideae</taxon>
        <taxon>Andropogonodae</taxon>
        <taxon>Andropogoneae</taxon>
        <taxon>Saccharinae</taxon>
        <taxon>Miscanthus</taxon>
    </lineage>
</organism>
<comment type="caution">
    <text evidence="2">The sequence shown here is derived from an EMBL/GenBank/DDBJ whole genome shotgun (WGS) entry which is preliminary data.</text>
</comment>
<gene>
    <name evidence="2" type="ORF">NCGR_LOCUS45891</name>
</gene>
<dbReference type="Pfam" id="PF03407">
    <property type="entry name" value="Nucleotid_trans"/>
    <property type="match status" value="1"/>
</dbReference>
<name>A0A811R0M5_9POAL</name>
<feature type="domain" description="Nucleotide-diphospho-sugar transferase" evidence="1">
    <location>
        <begin position="108"/>
        <end position="290"/>
    </location>
</feature>
<sequence>MGSPARKALMGRPPSAARSRGLPRLALRRSGAALFLATLVALPFAVLYRAAVWGSLGASWGWDSLPSFAASQEEGAEGDDLDSEDLKLERVLKKASMRDNTLILTTLVVAFSFDWKAYEQCVKIHPYCFALGTEGVDFSEEKRFLTLGYLEMMWRRLDFLRLVLEKGYNFIFSDADIMWFRNPFPHFYPDVDFQIACDHYVRNATDLRNIAIGGFSYVKSNERSIEFYSFWYSSRLRYPGYHDQDVFNAIKHDPYIVDIGLTIKFLSTKYFGGFCEPSRDLNEVCTMHAN</sequence>
<dbReference type="EMBL" id="CAJGYO010000012">
    <property type="protein sequence ID" value="CAD6262553.1"/>
    <property type="molecule type" value="Genomic_DNA"/>
</dbReference>
<dbReference type="AlphaFoldDB" id="A0A811R0M5"/>
<protein>
    <recommendedName>
        <fullName evidence="1">Nucleotide-diphospho-sugar transferase domain-containing protein</fullName>
    </recommendedName>
</protein>
<dbReference type="PANTHER" id="PTHR46038:SF16">
    <property type="entry name" value="GLYCOSYLTRANSFERASE"/>
    <property type="match status" value="1"/>
</dbReference>
<dbReference type="Proteomes" id="UP000604825">
    <property type="component" value="Unassembled WGS sequence"/>
</dbReference>
<evidence type="ECO:0000259" key="1">
    <source>
        <dbReference type="Pfam" id="PF03407"/>
    </source>
</evidence>
<evidence type="ECO:0000313" key="3">
    <source>
        <dbReference type="Proteomes" id="UP000604825"/>
    </source>
</evidence>
<dbReference type="InterPro" id="IPR044821">
    <property type="entry name" value="At1g28695/At4g15970-like"/>
</dbReference>
<proteinExistence type="predicted"/>
<keyword evidence="3" id="KW-1185">Reference proteome</keyword>
<evidence type="ECO:0000313" key="2">
    <source>
        <dbReference type="EMBL" id="CAD6262553.1"/>
    </source>
</evidence>
<accession>A0A811R0M5</accession>
<dbReference type="OrthoDB" id="540503at2759"/>
<dbReference type="InterPro" id="IPR005069">
    <property type="entry name" value="Nucl-diP-sugar_transferase"/>
</dbReference>